<comment type="caution">
    <text evidence="1">The sequence shown here is derived from an EMBL/GenBank/DDBJ whole genome shotgun (WGS) entry which is preliminary data.</text>
</comment>
<organism evidence="1 2">
    <name type="scientific">Rhodococcus opacus</name>
    <name type="common">Nocardia opaca</name>
    <dbReference type="NCBI Taxonomy" id="37919"/>
    <lineage>
        <taxon>Bacteria</taxon>
        <taxon>Bacillati</taxon>
        <taxon>Actinomycetota</taxon>
        <taxon>Actinomycetes</taxon>
        <taxon>Mycobacteriales</taxon>
        <taxon>Nocardiaceae</taxon>
        <taxon>Rhodococcus</taxon>
    </lineage>
</organism>
<dbReference type="RefSeq" id="WP_105422950.1">
    <property type="nucleotide sequence ID" value="NZ_PUIO01000078.1"/>
</dbReference>
<dbReference type="AlphaFoldDB" id="A0A2S8IK53"/>
<proteinExistence type="predicted"/>
<evidence type="ECO:0000313" key="2">
    <source>
        <dbReference type="Proteomes" id="UP000239290"/>
    </source>
</evidence>
<reference evidence="2" key="1">
    <citation type="submission" date="2018-02" db="EMBL/GenBank/DDBJ databases">
        <title>Draft genome sequencing of Rhodococcus opacus KU647198.</title>
        <authorList>
            <person name="Zheng B.-X."/>
        </authorList>
    </citation>
    <scope>NUCLEOTIDE SEQUENCE [LARGE SCALE GENOMIC DNA]</scope>
    <source>
        <strain evidence="2">04-OD7</strain>
    </source>
</reference>
<dbReference type="EMBL" id="PUIO01000078">
    <property type="protein sequence ID" value="PQP15164.1"/>
    <property type="molecule type" value="Genomic_DNA"/>
</dbReference>
<sequence length="157" mass="17577">MLVDLEPGCERLHVGDRIDSTTTWCRPQMLPAEVVSWDVPVRVERVAANRTGEYDWIARNHGHICALLSDWKESPGPTAISGCLMYDRYLHLFHRTVPTTHGRIVRRAFVTRQAHRTPTPHGGYSVTLSGPPTLTECGAVPSDSTVTWNCVELDTDQ</sequence>
<accession>A0A2S8IK53</accession>
<gene>
    <name evidence="1" type="ORF">C5613_39120</name>
</gene>
<protein>
    <submittedName>
        <fullName evidence="1">Uncharacterized protein</fullName>
    </submittedName>
</protein>
<name>A0A2S8IK53_RHOOP</name>
<evidence type="ECO:0000313" key="1">
    <source>
        <dbReference type="EMBL" id="PQP15164.1"/>
    </source>
</evidence>
<dbReference type="Proteomes" id="UP000239290">
    <property type="component" value="Unassembled WGS sequence"/>
</dbReference>